<keyword evidence="2" id="KW-1185">Reference proteome</keyword>
<evidence type="ECO:0000313" key="1">
    <source>
        <dbReference type="EMBL" id="GLR89464.1"/>
    </source>
</evidence>
<dbReference type="Proteomes" id="UP001156905">
    <property type="component" value="Unassembled WGS sequence"/>
</dbReference>
<protein>
    <recommendedName>
        <fullName evidence="3">Transcriptional regulator</fullName>
    </recommendedName>
</protein>
<dbReference type="EMBL" id="BSOW01000025">
    <property type="protein sequence ID" value="GLR89464.1"/>
    <property type="molecule type" value="Genomic_DNA"/>
</dbReference>
<comment type="caution">
    <text evidence="1">The sequence shown here is derived from an EMBL/GenBank/DDBJ whole genome shotgun (WGS) entry which is preliminary data.</text>
</comment>
<name>A0ABQ6B7T9_9BRAD</name>
<evidence type="ECO:0008006" key="3">
    <source>
        <dbReference type="Google" id="ProtNLM"/>
    </source>
</evidence>
<accession>A0ABQ6B7T9</accession>
<proteinExistence type="predicted"/>
<gene>
    <name evidence="1" type="ORF">GCM10007857_61770</name>
</gene>
<reference evidence="2" key="1">
    <citation type="journal article" date="2019" name="Int. J. Syst. Evol. Microbiol.">
        <title>The Global Catalogue of Microorganisms (GCM) 10K type strain sequencing project: providing services to taxonomists for standard genome sequencing and annotation.</title>
        <authorList>
            <consortium name="The Broad Institute Genomics Platform"/>
            <consortium name="The Broad Institute Genome Sequencing Center for Infectious Disease"/>
            <person name="Wu L."/>
            <person name="Ma J."/>
        </authorList>
    </citation>
    <scope>NUCLEOTIDE SEQUENCE [LARGE SCALE GENOMIC DNA]</scope>
    <source>
        <strain evidence="2">NBRC 102520</strain>
    </source>
</reference>
<organism evidence="1 2">
    <name type="scientific">Bradyrhizobium iriomotense</name>
    <dbReference type="NCBI Taxonomy" id="441950"/>
    <lineage>
        <taxon>Bacteria</taxon>
        <taxon>Pseudomonadati</taxon>
        <taxon>Pseudomonadota</taxon>
        <taxon>Alphaproteobacteria</taxon>
        <taxon>Hyphomicrobiales</taxon>
        <taxon>Nitrobacteraceae</taxon>
        <taxon>Bradyrhizobium</taxon>
    </lineage>
</organism>
<sequence>MDAIKFLRRKVASAYLREKFGLEYAPSTLAKLAVVGGGPPFRRMNRVPLYDPADLDQWVASKLGPRMRSTSEGARHAAIVASKTASLCDASDPSKL</sequence>
<evidence type="ECO:0000313" key="2">
    <source>
        <dbReference type="Proteomes" id="UP001156905"/>
    </source>
</evidence>